<dbReference type="AlphaFoldDB" id="A0A0E9XUT3"/>
<feature type="compositionally biased region" description="Polar residues" evidence="1">
    <location>
        <begin position="52"/>
        <end position="61"/>
    </location>
</feature>
<accession>A0A0E9XUT3</accession>
<proteinExistence type="predicted"/>
<dbReference type="EMBL" id="GBXM01002095">
    <property type="protein sequence ID" value="JAI06483.1"/>
    <property type="molecule type" value="Transcribed_RNA"/>
</dbReference>
<name>A0A0E9XUT3_ANGAN</name>
<organism evidence="2">
    <name type="scientific">Anguilla anguilla</name>
    <name type="common">European freshwater eel</name>
    <name type="synonym">Muraena anguilla</name>
    <dbReference type="NCBI Taxonomy" id="7936"/>
    <lineage>
        <taxon>Eukaryota</taxon>
        <taxon>Metazoa</taxon>
        <taxon>Chordata</taxon>
        <taxon>Craniata</taxon>
        <taxon>Vertebrata</taxon>
        <taxon>Euteleostomi</taxon>
        <taxon>Actinopterygii</taxon>
        <taxon>Neopterygii</taxon>
        <taxon>Teleostei</taxon>
        <taxon>Anguilliformes</taxon>
        <taxon>Anguillidae</taxon>
        <taxon>Anguilla</taxon>
    </lineage>
</organism>
<reference evidence="2" key="2">
    <citation type="journal article" date="2015" name="Fish Shellfish Immunol.">
        <title>Early steps in the European eel (Anguilla anguilla)-Vibrio vulnificus interaction in the gills: Role of the RtxA13 toxin.</title>
        <authorList>
            <person name="Callol A."/>
            <person name="Pajuelo D."/>
            <person name="Ebbesson L."/>
            <person name="Teles M."/>
            <person name="MacKenzie S."/>
            <person name="Amaro C."/>
        </authorList>
    </citation>
    <scope>NUCLEOTIDE SEQUENCE</scope>
</reference>
<reference evidence="2" key="1">
    <citation type="submission" date="2014-11" db="EMBL/GenBank/DDBJ databases">
        <authorList>
            <person name="Amaro Gonzalez C."/>
        </authorList>
    </citation>
    <scope>NUCLEOTIDE SEQUENCE</scope>
</reference>
<evidence type="ECO:0000313" key="2">
    <source>
        <dbReference type="EMBL" id="JAI06483.1"/>
    </source>
</evidence>
<evidence type="ECO:0000256" key="1">
    <source>
        <dbReference type="SAM" id="MobiDB-lite"/>
    </source>
</evidence>
<protein>
    <submittedName>
        <fullName evidence="2">Uncharacterized protein</fullName>
    </submittedName>
</protein>
<feature type="region of interest" description="Disordered" evidence="1">
    <location>
        <begin position="24"/>
        <end position="61"/>
    </location>
</feature>
<sequence length="61" mass="7087">MKTTITVKCLHFFPLLKMLNVSRNTEKHEAPRSYSEISSRTPRKLEGLSEPLRSQSQSIKR</sequence>